<keyword evidence="3" id="KW-1185">Reference proteome</keyword>
<dbReference type="STRING" id="1317125.SAMN05444128_0347"/>
<dbReference type="EMBL" id="FTPP01000001">
    <property type="protein sequence ID" value="SIT76493.1"/>
    <property type="molecule type" value="Genomic_DNA"/>
</dbReference>
<evidence type="ECO:0008006" key="4">
    <source>
        <dbReference type="Google" id="ProtNLM"/>
    </source>
</evidence>
<keyword evidence="1" id="KW-0812">Transmembrane</keyword>
<sequence>MVNIASEILAVYLANFDVMQQLKEREQMSKANDEVDLIVLIDLIRKFFNKIGRGIAFTFKAAKNNIGLLLIFILLGSGIGYGLSLITKAYYTSSMTLMLANIRNEFIEDQLNKLSLMVAEENYEAVAERLDIDTEAARQIKKMSFSNLDQDRIEKDSVLTGSPFRIELSLYDRSLFETMEPALTSYLENNRYFARQKRIKQRQVESMVSKLKGEISSIDSMKTNVGEPRGPVNGFVYGQPIDPTNLYRESITMYKEQVKLEADLEKLDNVEIVTGFVPRLRPTGPKVLNHIAIGALVSLLIGCIVAVNRESNKQATV</sequence>
<accession>A0A1R3WIQ4</accession>
<evidence type="ECO:0000313" key="2">
    <source>
        <dbReference type="EMBL" id="SIT76493.1"/>
    </source>
</evidence>
<keyword evidence="1" id="KW-0472">Membrane</keyword>
<feature type="transmembrane region" description="Helical" evidence="1">
    <location>
        <begin position="287"/>
        <end position="307"/>
    </location>
</feature>
<organism evidence="2 3">
    <name type="scientific">Pontibacter indicus</name>
    <dbReference type="NCBI Taxonomy" id="1317125"/>
    <lineage>
        <taxon>Bacteria</taxon>
        <taxon>Pseudomonadati</taxon>
        <taxon>Bacteroidota</taxon>
        <taxon>Cytophagia</taxon>
        <taxon>Cytophagales</taxon>
        <taxon>Hymenobacteraceae</taxon>
        <taxon>Pontibacter</taxon>
    </lineage>
</organism>
<dbReference type="AlphaFoldDB" id="A0A1R3WIQ4"/>
<feature type="transmembrane region" description="Helical" evidence="1">
    <location>
        <begin position="66"/>
        <end position="86"/>
    </location>
</feature>
<keyword evidence="1" id="KW-1133">Transmembrane helix</keyword>
<dbReference type="RefSeq" id="WP_244554562.1">
    <property type="nucleotide sequence ID" value="NZ_FTPP01000001.1"/>
</dbReference>
<name>A0A1R3WIQ4_9BACT</name>
<dbReference type="Proteomes" id="UP000187181">
    <property type="component" value="Unassembled WGS sequence"/>
</dbReference>
<evidence type="ECO:0000256" key="1">
    <source>
        <dbReference type="SAM" id="Phobius"/>
    </source>
</evidence>
<gene>
    <name evidence="2" type="ORF">SAMN05444128_0347</name>
</gene>
<reference evidence="3" key="1">
    <citation type="submission" date="2017-01" db="EMBL/GenBank/DDBJ databases">
        <authorList>
            <person name="Varghese N."/>
            <person name="Submissions S."/>
        </authorList>
    </citation>
    <scope>NUCLEOTIDE SEQUENCE [LARGE SCALE GENOMIC DNA]</scope>
    <source>
        <strain evidence="3">LP100</strain>
    </source>
</reference>
<protein>
    <recommendedName>
        <fullName evidence="4">Chain length determinant protein</fullName>
    </recommendedName>
</protein>
<evidence type="ECO:0000313" key="3">
    <source>
        <dbReference type="Proteomes" id="UP000187181"/>
    </source>
</evidence>
<proteinExistence type="predicted"/>